<feature type="domain" description="Pyrimidine nucleoside phosphorylase C-terminal" evidence="11">
    <location>
        <begin position="345"/>
        <end position="419"/>
    </location>
</feature>
<sequence>MRTVDIILKKRMGKELRENEIEFLIQGYNNGEIPDYQMSAFAMAVYFKGMTSQETAYLTNSIISSGDTIDLSMIEGIKIDKHSTGGVGDTTTLVLAPLVAAAGAPVAKMSGRGLGHTGGTLDKLEAIPGFKIDLNKEEFIDIVNTTKAAVMGQTAKLAPADGKLYSLRDVTATVDSIPLIASSIMSKKLAAGADGIVLDVKTGDGAFMKTKEDSFRLAQEMVGIGTHLNKETVAFITDMDQPLGEAIGNSLEVIEAIETLKGRGPKDLLELCLELGAQMLVIAKIYESAGEAKVRLQELIDDGSAIEKLKQFIAAQGGNPEVVNDYHLLPTAKEKLVVCSDVCGYVSKIESEGLGTLAMILGAGRAKKSDPIDHGVGIVIHKKVGDEVTQGEKVATLYVNTIVNEEDLINECLNKFTFSGEKTKKPKLIYGLVTKEGIKKY</sequence>
<evidence type="ECO:0000313" key="13">
    <source>
        <dbReference type="Proteomes" id="UP000516160"/>
    </source>
</evidence>
<dbReference type="PROSITE" id="PS00647">
    <property type="entry name" value="THYMID_PHOSPHORYLASE"/>
    <property type="match status" value="1"/>
</dbReference>
<reference evidence="12 13" key="1">
    <citation type="submission" date="2020-07" db="EMBL/GenBank/DDBJ databases">
        <title>Alkalicella. sp. LB2 genome.</title>
        <authorList>
            <person name="Postec A."/>
            <person name="Quemeneur M."/>
        </authorList>
    </citation>
    <scope>NUCLEOTIDE SEQUENCE [LARGE SCALE GENOMIC DNA]</scope>
    <source>
        <strain evidence="12 13">LB2</strain>
    </source>
</reference>
<dbReference type="InterPro" id="IPR013102">
    <property type="entry name" value="PYNP_C"/>
</dbReference>
<organism evidence="12 13">
    <name type="scientific">Alkalicella caledoniensis</name>
    <dbReference type="NCBI Taxonomy" id="2731377"/>
    <lineage>
        <taxon>Bacteria</taxon>
        <taxon>Bacillati</taxon>
        <taxon>Bacillota</taxon>
        <taxon>Clostridia</taxon>
        <taxon>Eubacteriales</taxon>
        <taxon>Proteinivoracaceae</taxon>
        <taxon>Alkalicella</taxon>
    </lineage>
</organism>
<dbReference type="NCBIfam" id="NF004490">
    <property type="entry name" value="PRK05820.1"/>
    <property type="match status" value="1"/>
</dbReference>
<dbReference type="EC" id="2.4.2.2" evidence="5"/>
<evidence type="ECO:0000256" key="1">
    <source>
        <dbReference type="ARBA" id="ARBA00001066"/>
    </source>
</evidence>
<accession>A0A7G9WBY7</accession>
<dbReference type="EMBL" id="CP058559">
    <property type="protein sequence ID" value="QNO16199.1"/>
    <property type="molecule type" value="Genomic_DNA"/>
</dbReference>
<dbReference type="Gene3D" id="3.90.1170.30">
    <property type="entry name" value="Pyrimidine nucleoside phosphorylase-like, C-terminal domain"/>
    <property type="match status" value="1"/>
</dbReference>
<evidence type="ECO:0000256" key="6">
    <source>
        <dbReference type="ARBA" id="ARBA00014680"/>
    </source>
</evidence>
<evidence type="ECO:0000256" key="9">
    <source>
        <dbReference type="ARBA" id="ARBA00048453"/>
    </source>
</evidence>
<comment type="catalytic activity">
    <reaction evidence="9">
        <text>uridine + phosphate = alpha-D-ribose 1-phosphate + uracil</text>
        <dbReference type="Rhea" id="RHEA:24388"/>
        <dbReference type="ChEBI" id="CHEBI:16704"/>
        <dbReference type="ChEBI" id="CHEBI:17568"/>
        <dbReference type="ChEBI" id="CHEBI:43474"/>
        <dbReference type="ChEBI" id="CHEBI:57720"/>
        <dbReference type="EC" id="2.4.2.2"/>
    </reaction>
</comment>
<dbReference type="KEGG" id="acae:HYG86_16170"/>
<proteinExistence type="inferred from homology"/>
<dbReference type="AlphaFoldDB" id="A0A7G9WBY7"/>
<dbReference type="InterPro" id="IPR000312">
    <property type="entry name" value="Glycosyl_Trfase_fam3"/>
</dbReference>
<keyword evidence="7 12" id="KW-0328">Glycosyltransferase</keyword>
<comment type="similarity">
    <text evidence="3">Belongs to the thymidine/pyrimidine-nucleoside phosphorylase family.</text>
</comment>
<dbReference type="InterPro" id="IPR036320">
    <property type="entry name" value="Glycosyl_Trfase_fam3_N_dom_sf"/>
</dbReference>
<protein>
    <recommendedName>
        <fullName evidence="6">Pyrimidine-nucleoside phosphorylase</fullName>
        <ecNumber evidence="5">2.4.2.2</ecNumber>
    </recommendedName>
</protein>
<evidence type="ECO:0000256" key="8">
    <source>
        <dbReference type="ARBA" id="ARBA00022679"/>
    </source>
</evidence>
<dbReference type="InterPro" id="IPR000053">
    <property type="entry name" value="Thymidine/pyrmidine_PPase"/>
</dbReference>
<name>A0A7G9WBY7_ALKCA</name>
<evidence type="ECO:0000313" key="12">
    <source>
        <dbReference type="EMBL" id="QNO16199.1"/>
    </source>
</evidence>
<evidence type="ECO:0000256" key="5">
    <source>
        <dbReference type="ARBA" id="ARBA00011889"/>
    </source>
</evidence>
<comment type="catalytic activity">
    <reaction evidence="10">
        <text>thymidine + phosphate = 2-deoxy-alpha-D-ribose 1-phosphate + thymine</text>
        <dbReference type="Rhea" id="RHEA:16037"/>
        <dbReference type="ChEBI" id="CHEBI:17748"/>
        <dbReference type="ChEBI" id="CHEBI:17821"/>
        <dbReference type="ChEBI" id="CHEBI:43474"/>
        <dbReference type="ChEBI" id="CHEBI:57259"/>
        <dbReference type="EC" id="2.4.2.2"/>
    </reaction>
</comment>
<evidence type="ECO:0000256" key="3">
    <source>
        <dbReference type="ARBA" id="ARBA00006915"/>
    </source>
</evidence>
<dbReference type="Pfam" id="PF00591">
    <property type="entry name" value="Glycos_transf_3"/>
    <property type="match status" value="1"/>
</dbReference>
<dbReference type="SUPFAM" id="SSF54680">
    <property type="entry name" value="Pyrimidine nucleoside phosphorylase C-terminal domain"/>
    <property type="match status" value="1"/>
</dbReference>
<dbReference type="Proteomes" id="UP000516160">
    <property type="component" value="Chromosome"/>
</dbReference>
<dbReference type="GO" id="GO:0005829">
    <property type="term" value="C:cytosol"/>
    <property type="evidence" value="ECO:0007669"/>
    <property type="project" value="TreeGrafter"/>
</dbReference>
<dbReference type="InterPro" id="IPR017872">
    <property type="entry name" value="Pyrmidine_PPase_CS"/>
</dbReference>
<dbReference type="PIRSF" id="PIRSF000478">
    <property type="entry name" value="TP_PyNP"/>
    <property type="match status" value="1"/>
</dbReference>
<dbReference type="GO" id="GO:0004645">
    <property type="term" value="F:1,4-alpha-oligoglucan phosphorylase activity"/>
    <property type="evidence" value="ECO:0007669"/>
    <property type="project" value="InterPro"/>
</dbReference>
<dbReference type="InterPro" id="IPR036566">
    <property type="entry name" value="PYNP-like_C_sf"/>
</dbReference>
<dbReference type="GO" id="GO:0009032">
    <property type="term" value="F:thymidine phosphorylase activity"/>
    <property type="evidence" value="ECO:0007669"/>
    <property type="project" value="TreeGrafter"/>
</dbReference>
<evidence type="ECO:0000259" key="11">
    <source>
        <dbReference type="SMART" id="SM00941"/>
    </source>
</evidence>
<dbReference type="InterPro" id="IPR035902">
    <property type="entry name" value="Nuc_phospho_transferase"/>
</dbReference>
<evidence type="ECO:0000256" key="4">
    <source>
        <dbReference type="ARBA" id="ARBA00011738"/>
    </source>
</evidence>
<dbReference type="FunFam" id="3.40.1030.10:FF:000003">
    <property type="entry name" value="Pyrimidine-nucleoside phosphorylase"/>
    <property type="match status" value="1"/>
</dbReference>
<comment type="function">
    <text evidence="2">Catalyzes phosphorolysis of the pyrimidine nucleosides uridine, thymidine and 2'-deoxyuridine with the formation of the corresponding pyrimidine base and ribose-1-phosphate.</text>
</comment>
<evidence type="ECO:0000256" key="2">
    <source>
        <dbReference type="ARBA" id="ARBA00003877"/>
    </source>
</evidence>
<dbReference type="Gene3D" id="3.40.1030.10">
    <property type="entry name" value="Nucleoside phosphorylase/phosphoribosyltransferase catalytic domain"/>
    <property type="match status" value="1"/>
</dbReference>
<dbReference type="NCBIfam" id="NF004747">
    <property type="entry name" value="PRK06078.1"/>
    <property type="match status" value="1"/>
</dbReference>
<dbReference type="InterPro" id="IPR017459">
    <property type="entry name" value="Glycosyl_Trfase_fam3_N_dom"/>
</dbReference>
<evidence type="ECO:0000256" key="10">
    <source>
        <dbReference type="ARBA" id="ARBA00048525"/>
    </source>
</evidence>
<dbReference type="Gene3D" id="1.20.970.10">
    <property type="entry name" value="Transferase, Pyrimidine Nucleoside Phosphorylase, Chain C"/>
    <property type="match status" value="1"/>
</dbReference>
<dbReference type="NCBIfam" id="TIGR02644">
    <property type="entry name" value="Y_phosphoryl"/>
    <property type="match status" value="1"/>
</dbReference>
<dbReference type="PANTHER" id="PTHR10515">
    <property type="entry name" value="THYMIDINE PHOSPHORYLASE"/>
    <property type="match status" value="1"/>
</dbReference>
<dbReference type="InterPro" id="IPR018090">
    <property type="entry name" value="Pyrmidine_PPas_bac/euk"/>
</dbReference>
<dbReference type="Pfam" id="PF07831">
    <property type="entry name" value="PYNP_C"/>
    <property type="match status" value="1"/>
</dbReference>
<keyword evidence="8 12" id="KW-0808">Transferase</keyword>
<dbReference type="RefSeq" id="WP_213166594.1">
    <property type="nucleotide sequence ID" value="NZ_CP058559.1"/>
</dbReference>
<dbReference type="PANTHER" id="PTHR10515:SF0">
    <property type="entry name" value="THYMIDINE PHOSPHORYLASE"/>
    <property type="match status" value="1"/>
</dbReference>
<dbReference type="Pfam" id="PF02885">
    <property type="entry name" value="Glycos_trans_3N"/>
    <property type="match status" value="1"/>
</dbReference>
<keyword evidence="13" id="KW-1185">Reference proteome</keyword>
<evidence type="ECO:0000256" key="7">
    <source>
        <dbReference type="ARBA" id="ARBA00022676"/>
    </source>
</evidence>
<comment type="catalytic activity">
    <reaction evidence="1">
        <text>2'-deoxyuridine + phosphate = 2-deoxy-alpha-D-ribose 1-phosphate + uracil</text>
        <dbReference type="Rhea" id="RHEA:22824"/>
        <dbReference type="ChEBI" id="CHEBI:16450"/>
        <dbReference type="ChEBI" id="CHEBI:17568"/>
        <dbReference type="ChEBI" id="CHEBI:43474"/>
        <dbReference type="ChEBI" id="CHEBI:57259"/>
        <dbReference type="EC" id="2.4.2.2"/>
    </reaction>
</comment>
<dbReference type="SMART" id="SM00941">
    <property type="entry name" value="PYNP_C"/>
    <property type="match status" value="1"/>
</dbReference>
<dbReference type="SUPFAM" id="SSF52418">
    <property type="entry name" value="Nucleoside phosphorylase/phosphoribosyltransferase catalytic domain"/>
    <property type="match status" value="1"/>
</dbReference>
<dbReference type="SUPFAM" id="SSF47648">
    <property type="entry name" value="Nucleoside phosphorylase/phosphoribosyltransferase N-terminal domain"/>
    <property type="match status" value="1"/>
</dbReference>
<dbReference type="GO" id="GO:0006206">
    <property type="term" value="P:pyrimidine nucleobase metabolic process"/>
    <property type="evidence" value="ECO:0007669"/>
    <property type="project" value="InterPro"/>
</dbReference>
<comment type="subunit">
    <text evidence="4">Homodimer.</text>
</comment>
<dbReference type="GO" id="GO:0006213">
    <property type="term" value="P:pyrimidine nucleoside metabolic process"/>
    <property type="evidence" value="ECO:0007669"/>
    <property type="project" value="InterPro"/>
</dbReference>
<gene>
    <name evidence="12" type="ORF">HYG86_16170</name>
</gene>